<evidence type="ECO:0000256" key="2">
    <source>
        <dbReference type="SAM" id="MobiDB-lite"/>
    </source>
</evidence>
<keyword evidence="4" id="KW-1185">Reference proteome</keyword>
<dbReference type="RefSeq" id="WP_079638681.1">
    <property type="nucleotide sequence ID" value="NZ_FUYP01000011.1"/>
</dbReference>
<dbReference type="Proteomes" id="UP000190044">
    <property type="component" value="Unassembled WGS sequence"/>
</dbReference>
<evidence type="ECO:0000256" key="1">
    <source>
        <dbReference type="SAM" id="Coils"/>
    </source>
</evidence>
<evidence type="ECO:0000313" key="3">
    <source>
        <dbReference type="EMBL" id="SKB62401.1"/>
    </source>
</evidence>
<organism evidence="3 4">
    <name type="scientific">Sphingopyxis flava</name>
    <dbReference type="NCBI Taxonomy" id="1507287"/>
    <lineage>
        <taxon>Bacteria</taxon>
        <taxon>Pseudomonadati</taxon>
        <taxon>Pseudomonadota</taxon>
        <taxon>Alphaproteobacteria</taxon>
        <taxon>Sphingomonadales</taxon>
        <taxon>Sphingomonadaceae</taxon>
        <taxon>Sphingopyxis</taxon>
    </lineage>
</organism>
<dbReference type="EMBL" id="FUYP01000011">
    <property type="protein sequence ID" value="SKB62401.1"/>
    <property type="molecule type" value="Genomic_DNA"/>
</dbReference>
<gene>
    <name evidence="3" type="ORF">SAMN06295937_101176</name>
</gene>
<sequence length="382" mass="40948">MTPELAQLIKDRVGQDVDPTNFAVFEAIALNTKPLTGKDGTLHERAVVAPVTLRQMADHIKNGGHLPLISDHQLSGEPKGRVFDAELVFNGVNDIELRVLFYLDPTEGRLIAKLNAGSLDEVSVSFFPTQFLCSECGWDYLGPGAQYDNFFDRTCANGHTIGEDGVHADLIGLSDFIEVSLVARGAADQPRIIGKSDSKLQPASSMRLAAHADFKDRLIVQASRGEDPVSNFDPTALVTELSEAKADVKILKAAKEAADATITTLTSERDSANTKVTELTAQLETAQADLEKARADSKADEATAAVTFLQSVLSKVLVAAGKEAPKAEDLPSTVADLEKQIKEHTSDLTAILPVGGVSNPTKTGEGEDERKLVASAYTNRKL</sequence>
<feature type="coiled-coil region" evidence="1">
    <location>
        <begin position="241"/>
        <end position="303"/>
    </location>
</feature>
<accession>A0A1T5CSU7</accession>
<dbReference type="AlphaFoldDB" id="A0A1T5CSU7"/>
<name>A0A1T5CSU7_9SPHN</name>
<feature type="region of interest" description="Disordered" evidence="2">
    <location>
        <begin position="354"/>
        <end position="382"/>
    </location>
</feature>
<protein>
    <submittedName>
        <fullName evidence="3">Uncharacterized protein</fullName>
    </submittedName>
</protein>
<proteinExistence type="predicted"/>
<evidence type="ECO:0000313" key="4">
    <source>
        <dbReference type="Proteomes" id="UP000190044"/>
    </source>
</evidence>
<reference evidence="4" key="1">
    <citation type="submission" date="2017-02" db="EMBL/GenBank/DDBJ databases">
        <authorList>
            <person name="Varghese N."/>
            <person name="Submissions S."/>
        </authorList>
    </citation>
    <scope>NUCLEOTIDE SEQUENCE [LARGE SCALE GENOMIC DNA]</scope>
    <source>
        <strain evidence="4">R11H</strain>
    </source>
</reference>
<dbReference type="OrthoDB" id="8447561at2"/>
<keyword evidence="1" id="KW-0175">Coiled coil</keyword>